<feature type="transmembrane region" description="Helical" evidence="9">
    <location>
        <begin position="900"/>
        <end position="920"/>
    </location>
</feature>
<feature type="transmembrane region" description="Helical" evidence="9">
    <location>
        <begin position="367"/>
        <end position="387"/>
    </location>
</feature>
<dbReference type="PATRIC" id="fig|861450.3.peg.1152"/>
<evidence type="ECO:0000256" key="4">
    <source>
        <dbReference type="ARBA" id="ARBA00022475"/>
    </source>
</evidence>
<dbReference type="SUPFAM" id="SSF82714">
    <property type="entry name" value="Multidrug efflux transporter AcrB TolC docking domain, DN and DC subdomains"/>
    <property type="match status" value="2"/>
</dbReference>
<dbReference type="eggNOG" id="COG0841">
    <property type="taxonomic scope" value="Bacteria"/>
</dbReference>
<feature type="transmembrane region" description="Helical" evidence="9">
    <location>
        <begin position="393"/>
        <end position="417"/>
    </location>
</feature>
<dbReference type="InterPro" id="IPR004764">
    <property type="entry name" value="MdtF-like"/>
</dbReference>
<dbReference type="SUPFAM" id="SSF82866">
    <property type="entry name" value="Multidrug efflux transporter AcrB transmembrane domain"/>
    <property type="match status" value="2"/>
</dbReference>
<dbReference type="Gene3D" id="3.30.70.1440">
    <property type="entry name" value="Multidrug efflux transporter AcrB pore domain"/>
    <property type="match status" value="1"/>
</dbReference>
<gene>
    <name evidence="10" type="ORF">HMPREF0080_01237</name>
</gene>
<keyword evidence="11" id="KW-1185">Reference proteome</keyword>
<dbReference type="PRINTS" id="PR00702">
    <property type="entry name" value="ACRIFLAVINRP"/>
</dbReference>
<proteinExistence type="inferred from homology"/>
<sequence>MISKFFINRPIFAIVISLVISIAGILSIMTLPVAKYPKVTPPQVRVSAAYTGANAEVVGTTVASVIERQMMGVDDLDYMESTSSDSGSYSLTVQYKSGSDEDMDTVNTQNRVSQVSATLPTEVTSTGVTVQKSSSSMAMVFALVSPNGTYDGTFMKNYATQYFMDALKSVNGVGTVQEFGSDYAMRIWLDPLKMNVLKVTPTDVITAIRSQNSQAAVGTIGSQPAPTDQAYQYTLRADGRLKTADEFENIIIRTNKDGSMVRVKDISKVELGSKSYDVFGLYKGQPSASFMVSLSAGANAMQAVSGVTAALEEAKKSFPGDMDYKIIYDSTQFVRESIKEVIETFIEALLLVALIVYLFLQSGRSTLIPLIAVPVSLLGTFACFQVLDFSINTLTLFAMVLAIGLLVDDAIVVIEAVEYEIKYNDKKPKEATIIAMENVQNPVIGVACVLSAVFIPVSFLSGMSGILYRQFALTIAISVAISAFVALTLTPALCASMLRVHRPTEKARGIYAFFQKFNERFDRFINWYGKQLAHLQLHLKACVAFLVLISALTGLLFTRIPTGFVPSEDNGFAMVDVTLPEGTSQNETEKIVRKVGSWLQQQPGVKDAMEIIGFGILASGQKANSGVIFVMMDDWSERSTKELSVDTLVGKAMGFGNAIPQATVVAINPPPIDGMGTSSGFTIEIENRGSHTTAELADMTTKFITEARKRPEIGSIYTSFSNDTPSYQLEIDRDKVARENVALTDLYAVLQTYYGSYQVNDFTTFGRNFKVILQAAPEFREKIQDNRHIYVRNSNNELISVDNFVRPVMTGTAPMITRFNDYPAIKVMGTPASGSSSGDALTALQETADSVLTEGYAYEWSGMSREEIAAGSKTVYVFALALLFVFLVLAALYESWKVPFSVIFSVPTGLFGASLFVFLLNQTNNIYFQIGILAVIGLAAKNAILIIEYAKVRVDERGMDVVSAAIEAAKIRLRPIVMTSLAFVMGCIPLAVASGAGAASRVTMGVTVVFGTSVATIFGVFIIPMLFIIIESIGGGKKIRDEGKITRLSD</sequence>
<dbReference type="Proteomes" id="UP000005481">
    <property type="component" value="Unassembled WGS sequence"/>
</dbReference>
<feature type="transmembrane region" description="Helical" evidence="9">
    <location>
        <begin position="12"/>
        <end position="34"/>
    </location>
</feature>
<feature type="transmembrane region" description="Helical" evidence="9">
    <location>
        <begin position="341"/>
        <end position="360"/>
    </location>
</feature>
<dbReference type="GO" id="GO:0015562">
    <property type="term" value="F:efflux transmembrane transporter activity"/>
    <property type="evidence" value="ECO:0007669"/>
    <property type="project" value="InterPro"/>
</dbReference>
<feature type="transmembrane region" description="Helical" evidence="9">
    <location>
        <begin position="537"/>
        <end position="557"/>
    </location>
</feature>
<dbReference type="NCBIfam" id="TIGR00915">
    <property type="entry name" value="2A0602"/>
    <property type="match status" value="1"/>
</dbReference>
<feature type="transmembrane region" description="Helical" evidence="9">
    <location>
        <begin position="926"/>
        <end position="947"/>
    </location>
</feature>
<dbReference type="OrthoDB" id="8270at2"/>
<keyword evidence="7 9" id="KW-1133">Transmembrane helix</keyword>
<dbReference type="InterPro" id="IPR027463">
    <property type="entry name" value="AcrB_DN_DC_subdom"/>
</dbReference>
<evidence type="ECO:0000256" key="7">
    <source>
        <dbReference type="ARBA" id="ARBA00022989"/>
    </source>
</evidence>
<feature type="transmembrane region" description="Helical" evidence="9">
    <location>
        <begin position="875"/>
        <end position="893"/>
    </location>
</feature>
<name>G9YHV3_9FIRM</name>
<evidence type="ECO:0000256" key="3">
    <source>
        <dbReference type="ARBA" id="ARBA00022448"/>
    </source>
</evidence>
<feature type="transmembrane region" description="Helical" evidence="9">
    <location>
        <begin position="976"/>
        <end position="996"/>
    </location>
</feature>
<dbReference type="GO" id="GO:0009636">
    <property type="term" value="P:response to toxic substance"/>
    <property type="evidence" value="ECO:0007669"/>
    <property type="project" value="UniProtKB-ARBA"/>
</dbReference>
<feature type="transmembrane region" description="Helical" evidence="9">
    <location>
        <begin position="471"/>
        <end position="498"/>
    </location>
</feature>
<dbReference type="Gene3D" id="3.30.70.1430">
    <property type="entry name" value="Multidrug efflux transporter AcrB pore domain"/>
    <property type="match status" value="2"/>
</dbReference>
<evidence type="ECO:0000313" key="11">
    <source>
        <dbReference type="Proteomes" id="UP000005481"/>
    </source>
</evidence>
<evidence type="ECO:0000313" key="10">
    <source>
        <dbReference type="EMBL" id="EHM40383.1"/>
    </source>
</evidence>
<comment type="caution">
    <text evidence="10">The sequence shown here is derived from an EMBL/GenBank/DDBJ whole genome shotgun (WGS) entry which is preliminary data.</text>
</comment>
<comment type="similarity">
    <text evidence="2">Belongs to the resistance-nodulation-cell division (RND) (TC 2.A.6) family.</text>
</comment>
<organism evidence="10 11">
    <name type="scientific">Anaeroglobus geminatus F0357</name>
    <dbReference type="NCBI Taxonomy" id="861450"/>
    <lineage>
        <taxon>Bacteria</taxon>
        <taxon>Bacillati</taxon>
        <taxon>Bacillota</taxon>
        <taxon>Negativicutes</taxon>
        <taxon>Veillonellales</taxon>
        <taxon>Veillonellaceae</taxon>
        <taxon>Anaeroglobus</taxon>
    </lineage>
</organism>
<reference evidence="10 11" key="1">
    <citation type="submission" date="2011-08" db="EMBL/GenBank/DDBJ databases">
        <authorList>
            <person name="Weinstock G."/>
            <person name="Sodergren E."/>
            <person name="Clifton S."/>
            <person name="Fulton L."/>
            <person name="Fulton B."/>
            <person name="Courtney L."/>
            <person name="Fronick C."/>
            <person name="Harrison M."/>
            <person name="Strong C."/>
            <person name="Farmer C."/>
            <person name="Delahaunty K."/>
            <person name="Markovic C."/>
            <person name="Hall O."/>
            <person name="Minx P."/>
            <person name="Tomlinson C."/>
            <person name="Mitreva M."/>
            <person name="Hou S."/>
            <person name="Chen J."/>
            <person name="Wollam A."/>
            <person name="Pepin K.H."/>
            <person name="Johnson M."/>
            <person name="Bhonagiri V."/>
            <person name="Zhang X."/>
            <person name="Suruliraj S."/>
            <person name="Warren W."/>
            <person name="Chinwalla A."/>
            <person name="Mardis E.R."/>
            <person name="Wilson R.K."/>
        </authorList>
    </citation>
    <scope>NUCLEOTIDE SEQUENCE [LARGE SCALE GENOMIC DNA]</scope>
    <source>
        <strain evidence="10 11">F0357</strain>
    </source>
</reference>
<dbReference type="EMBL" id="AGCJ01000046">
    <property type="protein sequence ID" value="EHM40383.1"/>
    <property type="molecule type" value="Genomic_DNA"/>
</dbReference>
<evidence type="ECO:0000256" key="9">
    <source>
        <dbReference type="SAM" id="Phobius"/>
    </source>
</evidence>
<dbReference type="Pfam" id="PF00873">
    <property type="entry name" value="ACR_tran"/>
    <property type="match status" value="1"/>
</dbReference>
<feature type="transmembrane region" description="Helical" evidence="9">
    <location>
        <begin position="1008"/>
        <end position="1030"/>
    </location>
</feature>
<protein>
    <submittedName>
        <fullName evidence="10">Putative multidrug efflux pump BpeF</fullName>
    </submittedName>
</protein>
<dbReference type="FunFam" id="1.20.1640.10:FF:000001">
    <property type="entry name" value="Efflux pump membrane transporter"/>
    <property type="match status" value="1"/>
</dbReference>
<dbReference type="GO" id="GO:0042910">
    <property type="term" value="F:xenobiotic transmembrane transporter activity"/>
    <property type="evidence" value="ECO:0007669"/>
    <property type="project" value="TreeGrafter"/>
</dbReference>
<keyword evidence="6 9" id="KW-0812">Transmembrane</keyword>
<evidence type="ECO:0000256" key="6">
    <source>
        <dbReference type="ARBA" id="ARBA00022692"/>
    </source>
</evidence>
<dbReference type="GO" id="GO:0005886">
    <property type="term" value="C:plasma membrane"/>
    <property type="evidence" value="ECO:0007669"/>
    <property type="project" value="UniProtKB-SubCell"/>
</dbReference>
<dbReference type="HOGENOM" id="CLU_002755_1_2_9"/>
<dbReference type="InterPro" id="IPR001036">
    <property type="entry name" value="Acrflvin-R"/>
</dbReference>
<dbReference type="STRING" id="861450.HMPREF0080_01237"/>
<dbReference type="AlphaFoldDB" id="G9YHV3"/>
<dbReference type="SUPFAM" id="SSF82693">
    <property type="entry name" value="Multidrug efflux transporter AcrB pore domain, PN1, PN2, PC1 and PC2 subdomains"/>
    <property type="match status" value="4"/>
</dbReference>
<dbReference type="PANTHER" id="PTHR32063">
    <property type="match status" value="1"/>
</dbReference>
<dbReference type="NCBIfam" id="NF000282">
    <property type="entry name" value="RND_permease_1"/>
    <property type="match status" value="1"/>
</dbReference>
<evidence type="ECO:0000256" key="5">
    <source>
        <dbReference type="ARBA" id="ARBA00022519"/>
    </source>
</evidence>
<dbReference type="Gene3D" id="1.20.1640.10">
    <property type="entry name" value="Multidrug efflux transporter AcrB transmembrane domain"/>
    <property type="match status" value="2"/>
</dbReference>
<dbReference type="Gene3D" id="3.30.2090.10">
    <property type="entry name" value="Multidrug efflux transporter AcrB TolC docking domain, DN and DC subdomains"/>
    <property type="match status" value="2"/>
</dbReference>
<evidence type="ECO:0000256" key="1">
    <source>
        <dbReference type="ARBA" id="ARBA00004429"/>
    </source>
</evidence>
<keyword evidence="4" id="KW-1003">Cell membrane</keyword>
<keyword evidence="8 9" id="KW-0472">Membrane</keyword>
<dbReference type="PANTHER" id="PTHR32063:SF76">
    <property type="entry name" value="EFFLUX PUMP MEMBRANE TRANSPORTER"/>
    <property type="match status" value="1"/>
</dbReference>
<evidence type="ECO:0000256" key="8">
    <source>
        <dbReference type="ARBA" id="ARBA00023136"/>
    </source>
</evidence>
<comment type="subcellular location">
    <subcellularLocation>
        <location evidence="1">Cell inner membrane</location>
        <topology evidence="1">Multi-pass membrane protein</topology>
    </subcellularLocation>
</comment>
<dbReference type="RefSeq" id="WP_006790213.1">
    <property type="nucleotide sequence ID" value="NZ_JH417588.1"/>
</dbReference>
<accession>G9YHV3</accession>
<keyword evidence="5" id="KW-0997">Cell inner membrane</keyword>
<dbReference type="Gene3D" id="3.30.70.1320">
    <property type="entry name" value="Multidrug efflux transporter AcrB pore domain like"/>
    <property type="match status" value="1"/>
</dbReference>
<feature type="transmembrane region" description="Helical" evidence="9">
    <location>
        <begin position="438"/>
        <end position="459"/>
    </location>
</feature>
<evidence type="ECO:0000256" key="2">
    <source>
        <dbReference type="ARBA" id="ARBA00010942"/>
    </source>
</evidence>
<keyword evidence="3" id="KW-0813">Transport</keyword>